<dbReference type="AlphaFoldDB" id="A0A9N7MV24"/>
<dbReference type="PANTHER" id="PTHR11802">
    <property type="entry name" value="SERINE PROTEASE FAMILY S10 SERINE CARBOXYPEPTIDASE"/>
    <property type="match status" value="1"/>
</dbReference>
<evidence type="ECO:0000256" key="1">
    <source>
        <dbReference type="ARBA" id="ARBA00004613"/>
    </source>
</evidence>
<evidence type="ECO:0000313" key="10">
    <source>
        <dbReference type="EMBL" id="CAA0815017.1"/>
    </source>
</evidence>
<feature type="non-terminal residue" evidence="10">
    <location>
        <position position="214"/>
    </location>
</feature>
<evidence type="ECO:0000256" key="7">
    <source>
        <dbReference type="ARBA" id="ARBA00022801"/>
    </source>
</evidence>
<dbReference type="GO" id="GO:0005576">
    <property type="term" value="C:extracellular region"/>
    <property type="evidence" value="ECO:0007669"/>
    <property type="project" value="UniProtKB-SubCell"/>
</dbReference>
<keyword evidence="11" id="KW-1185">Reference proteome</keyword>
<sequence length="214" mass="23635">MFEGELLVNCTRKGDGQESWGYVTVRPKAHMFWWFYKSPYRTQGLTRSRPIILWLQGGPGGSGAGVGNFVEIGPLDVCLKPRNSTWLKKADLLFVDNPVGTGYSYVEDPKLLVKTDDENAADLTTLLIQVFNTAKDENMQNRPLYIVGESYGGKFAVTLALSALKAIKKGTLKLKLRGVALGNAWMSPEDYVSSWGPLLSDVSRLDNNGLLESN</sequence>
<dbReference type="GO" id="GO:0006508">
    <property type="term" value="P:proteolysis"/>
    <property type="evidence" value="ECO:0007669"/>
    <property type="project" value="UniProtKB-KW"/>
</dbReference>
<dbReference type="PRINTS" id="PR00724">
    <property type="entry name" value="CRBOXYPTASEC"/>
</dbReference>
<dbReference type="InterPro" id="IPR001563">
    <property type="entry name" value="Peptidase_S10"/>
</dbReference>
<keyword evidence="6" id="KW-0732">Signal</keyword>
<dbReference type="SUPFAM" id="SSF53474">
    <property type="entry name" value="alpha/beta-Hydrolases"/>
    <property type="match status" value="1"/>
</dbReference>
<keyword evidence="3" id="KW-0964">Secreted</keyword>
<comment type="caution">
    <text evidence="10">The sequence shown here is derived from an EMBL/GenBank/DDBJ whole genome shotgun (WGS) entry which is preliminary data.</text>
</comment>
<evidence type="ECO:0000256" key="6">
    <source>
        <dbReference type="ARBA" id="ARBA00022729"/>
    </source>
</evidence>
<dbReference type="Pfam" id="PF00450">
    <property type="entry name" value="Peptidase_S10"/>
    <property type="match status" value="1"/>
</dbReference>
<dbReference type="EC" id="3.4.16.-" evidence="9"/>
<comment type="similarity">
    <text evidence="2 9">Belongs to the peptidase S10 family.</text>
</comment>
<evidence type="ECO:0000256" key="2">
    <source>
        <dbReference type="ARBA" id="ARBA00009431"/>
    </source>
</evidence>
<keyword evidence="5 9" id="KW-0645">Protease</keyword>
<evidence type="ECO:0000256" key="5">
    <source>
        <dbReference type="ARBA" id="ARBA00022670"/>
    </source>
</evidence>
<dbReference type="Proteomes" id="UP001153555">
    <property type="component" value="Unassembled WGS sequence"/>
</dbReference>
<dbReference type="InterPro" id="IPR018202">
    <property type="entry name" value="Ser_caboxypep_ser_AS"/>
</dbReference>
<evidence type="ECO:0000256" key="4">
    <source>
        <dbReference type="ARBA" id="ARBA00022645"/>
    </source>
</evidence>
<keyword evidence="4 9" id="KW-0121">Carboxypeptidase</keyword>
<protein>
    <recommendedName>
        <fullName evidence="9">Carboxypeptidase</fullName>
        <ecNumber evidence="9">3.4.16.-</ecNumber>
    </recommendedName>
</protein>
<dbReference type="GO" id="GO:0004185">
    <property type="term" value="F:serine-type carboxypeptidase activity"/>
    <property type="evidence" value="ECO:0007669"/>
    <property type="project" value="UniProtKB-UniRule"/>
</dbReference>
<evidence type="ECO:0000313" key="11">
    <source>
        <dbReference type="Proteomes" id="UP001153555"/>
    </source>
</evidence>
<reference evidence="10" key="1">
    <citation type="submission" date="2019-12" db="EMBL/GenBank/DDBJ databases">
        <authorList>
            <person name="Scholes J."/>
        </authorList>
    </citation>
    <scope>NUCLEOTIDE SEQUENCE</scope>
</reference>
<organism evidence="10 11">
    <name type="scientific">Striga hermonthica</name>
    <name type="common">Purple witchweed</name>
    <name type="synonym">Buchnera hermonthica</name>
    <dbReference type="NCBI Taxonomy" id="68872"/>
    <lineage>
        <taxon>Eukaryota</taxon>
        <taxon>Viridiplantae</taxon>
        <taxon>Streptophyta</taxon>
        <taxon>Embryophyta</taxon>
        <taxon>Tracheophyta</taxon>
        <taxon>Spermatophyta</taxon>
        <taxon>Magnoliopsida</taxon>
        <taxon>eudicotyledons</taxon>
        <taxon>Gunneridae</taxon>
        <taxon>Pentapetalae</taxon>
        <taxon>asterids</taxon>
        <taxon>lamiids</taxon>
        <taxon>Lamiales</taxon>
        <taxon>Orobanchaceae</taxon>
        <taxon>Buchnereae</taxon>
        <taxon>Striga</taxon>
    </lineage>
</organism>
<dbReference type="Gene3D" id="3.40.50.1820">
    <property type="entry name" value="alpha/beta hydrolase"/>
    <property type="match status" value="1"/>
</dbReference>
<name>A0A9N7MV24_STRHE</name>
<keyword evidence="7 9" id="KW-0378">Hydrolase</keyword>
<comment type="subcellular location">
    <subcellularLocation>
        <location evidence="1">Secreted</location>
    </subcellularLocation>
</comment>
<evidence type="ECO:0000256" key="3">
    <source>
        <dbReference type="ARBA" id="ARBA00022525"/>
    </source>
</evidence>
<gene>
    <name evidence="10" type="ORF">SHERM_15170</name>
</gene>
<evidence type="ECO:0000256" key="9">
    <source>
        <dbReference type="RuleBase" id="RU361156"/>
    </source>
</evidence>
<dbReference type="PROSITE" id="PS00131">
    <property type="entry name" value="CARBOXYPEPT_SER_SER"/>
    <property type="match status" value="1"/>
</dbReference>
<accession>A0A9N7MV24</accession>
<keyword evidence="8" id="KW-0325">Glycoprotein</keyword>
<dbReference type="OrthoDB" id="443318at2759"/>
<evidence type="ECO:0000256" key="8">
    <source>
        <dbReference type="ARBA" id="ARBA00023180"/>
    </source>
</evidence>
<proteinExistence type="inferred from homology"/>
<dbReference type="InterPro" id="IPR029058">
    <property type="entry name" value="AB_hydrolase_fold"/>
</dbReference>
<dbReference type="PANTHER" id="PTHR11802:SF3">
    <property type="entry name" value="RETINOID-INDUCIBLE SERINE CARBOXYPEPTIDASE"/>
    <property type="match status" value="1"/>
</dbReference>
<dbReference type="EMBL" id="CACSLK010012233">
    <property type="protein sequence ID" value="CAA0815017.1"/>
    <property type="molecule type" value="Genomic_DNA"/>
</dbReference>